<keyword evidence="5 6" id="KW-0408">Iron</keyword>
<dbReference type="PANTHER" id="PTHR24304:SF2">
    <property type="entry name" value="24-HYDROXYCHOLESTEROL 7-ALPHA-HYDROXYLASE"/>
    <property type="match status" value="1"/>
</dbReference>
<protein>
    <submittedName>
        <fullName evidence="7">Cytochrome P450</fullName>
    </submittedName>
</protein>
<evidence type="ECO:0000256" key="2">
    <source>
        <dbReference type="ARBA" id="ARBA00010617"/>
    </source>
</evidence>
<dbReference type="Pfam" id="PF00067">
    <property type="entry name" value="p450"/>
    <property type="match status" value="1"/>
</dbReference>
<dbReference type="InterPro" id="IPR050529">
    <property type="entry name" value="CYP450_sterol_14alpha_dmase"/>
</dbReference>
<name>A0A6S6V9S5_9PLEO</name>
<evidence type="ECO:0000313" key="8">
    <source>
        <dbReference type="Proteomes" id="UP000472372"/>
    </source>
</evidence>
<keyword evidence="3 6" id="KW-0349">Heme</keyword>
<sequence length="509" mass="56991">MALPGVIGNFAEPKMLLLLLLSFVVLYACAILYQSYAHKIPANSPAQVDDDLPITGASGWFTRRWDWCQEKRDQSKTGNFSFHAGPRLVVGLCGEKGRRTFLESKGLSFTKGYDILFGGGPNASTRRLETKSDPDLTPWFNRQIVNLLKGEHLRNRLAILTSDTKDGIKAIKQDPSGRTDPFTSIYHIVFRLTIRTLGANEIVEDESLLEAFSKNFEIIDKSSNATTIRFPKFPSPSLLKRYFAGAQLYALVAKIIKTRAKTGKKHDDALQFLQGQGGSTFDIVRFILAALFAGVLNSGINAAWVMVYLATSPEWQARVRDEVRGVAAKYAKDPNMTLARQLEDIPLEAWESEFPIIEMCLRDSIRLGAASNLFRRNISGKPIPIGTDNEVIPPGAVVIYPTGDTHFDPKIYPDPFKWDPSRYLPEHAQGTKAAHDFLAWGSGRHPCLGMRFAKLQQNLITAYFVANFDFDLEDKQGNKLTTPPTVNVNNHFPYRPVSSHFIRLKPKDK</sequence>
<dbReference type="InterPro" id="IPR002403">
    <property type="entry name" value="Cyt_P450_E_grp-IV"/>
</dbReference>
<comment type="similarity">
    <text evidence="2">Belongs to the cytochrome P450 family.</text>
</comment>
<feature type="binding site" description="axial binding residue" evidence="6">
    <location>
        <position position="447"/>
    </location>
    <ligand>
        <name>heme</name>
        <dbReference type="ChEBI" id="CHEBI:30413"/>
    </ligand>
    <ligandPart>
        <name>Fe</name>
        <dbReference type="ChEBI" id="CHEBI:18248"/>
    </ligandPart>
</feature>
<dbReference type="Proteomes" id="UP000472372">
    <property type="component" value="Chromosome 1"/>
</dbReference>
<dbReference type="GO" id="GO:0005506">
    <property type="term" value="F:iron ion binding"/>
    <property type="evidence" value="ECO:0007669"/>
    <property type="project" value="InterPro"/>
</dbReference>
<evidence type="ECO:0000256" key="6">
    <source>
        <dbReference type="PIRSR" id="PIRSR602403-1"/>
    </source>
</evidence>
<dbReference type="GO" id="GO:0004497">
    <property type="term" value="F:monooxygenase activity"/>
    <property type="evidence" value="ECO:0007669"/>
    <property type="project" value="InterPro"/>
</dbReference>
<dbReference type="EMBL" id="HG992977">
    <property type="protein sequence ID" value="CAE6998813.1"/>
    <property type="molecule type" value="Genomic_DNA"/>
</dbReference>
<proteinExistence type="inferred from homology"/>
<dbReference type="PANTHER" id="PTHR24304">
    <property type="entry name" value="CYTOCHROME P450 FAMILY 7"/>
    <property type="match status" value="1"/>
</dbReference>
<evidence type="ECO:0000256" key="5">
    <source>
        <dbReference type="ARBA" id="ARBA00023004"/>
    </source>
</evidence>
<evidence type="ECO:0000256" key="3">
    <source>
        <dbReference type="ARBA" id="ARBA00022617"/>
    </source>
</evidence>
<dbReference type="CDD" id="cd00302">
    <property type="entry name" value="cytochrome_P450"/>
    <property type="match status" value="1"/>
</dbReference>
<dbReference type="InterPro" id="IPR001128">
    <property type="entry name" value="Cyt_P450"/>
</dbReference>
<organism evidence="7 8">
    <name type="scientific">Pyrenophora teres f. teres</name>
    <dbReference type="NCBI Taxonomy" id="97479"/>
    <lineage>
        <taxon>Eukaryota</taxon>
        <taxon>Fungi</taxon>
        <taxon>Dikarya</taxon>
        <taxon>Ascomycota</taxon>
        <taxon>Pezizomycotina</taxon>
        <taxon>Dothideomycetes</taxon>
        <taxon>Pleosporomycetidae</taxon>
        <taxon>Pleosporales</taxon>
        <taxon>Pleosporineae</taxon>
        <taxon>Pleosporaceae</taxon>
        <taxon>Pyrenophora</taxon>
    </lineage>
</organism>
<gene>
    <name evidence="7" type="ORF">PTTW11_00790</name>
</gene>
<dbReference type="GO" id="GO:0020037">
    <property type="term" value="F:heme binding"/>
    <property type="evidence" value="ECO:0007669"/>
    <property type="project" value="InterPro"/>
</dbReference>
<dbReference type="InterPro" id="IPR036396">
    <property type="entry name" value="Cyt_P450_sf"/>
</dbReference>
<dbReference type="AlphaFoldDB" id="A0A6S6V9S5"/>
<keyword evidence="4 6" id="KW-0479">Metal-binding</keyword>
<reference evidence="7" key="1">
    <citation type="submission" date="2021-02" db="EMBL/GenBank/DDBJ databases">
        <authorList>
            <person name="Syme A R."/>
            <person name="Syme A R."/>
            <person name="Moolhuijzen P."/>
        </authorList>
    </citation>
    <scope>NUCLEOTIDE SEQUENCE</scope>
    <source>
        <strain evidence="7">W1-1</strain>
    </source>
</reference>
<dbReference type="SUPFAM" id="SSF48264">
    <property type="entry name" value="Cytochrome P450"/>
    <property type="match status" value="1"/>
</dbReference>
<evidence type="ECO:0000313" key="7">
    <source>
        <dbReference type="EMBL" id="CAE6998813.1"/>
    </source>
</evidence>
<dbReference type="GO" id="GO:0016705">
    <property type="term" value="F:oxidoreductase activity, acting on paired donors, with incorporation or reduction of molecular oxygen"/>
    <property type="evidence" value="ECO:0007669"/>
    <property type="project" value="InterPro"/>
</dbReference>
<dbReference type="PRINTS" id="PR00465">
    <property type="entry name" value="EP450IV"/>
</dbReference>
<evidence type="ECO:0000256" key="4">
    <source>
        <dbReference type="ARBA" id="ARBA00022723"/>
    </source>
</evidence>
<evidence type="ECO:0000256" key="1">
    <source>
        <dbReference type="ARBA" id="ARBA00001971"/>
    </source>
</evidence>
<dbReference type="Gene3D" id="1.10.630.10">
    <property type="entry name" value="Cytochrome P450"/>
    <property type="match status" value="1"/>
</dbReference>
<accession>A0A6S6V9S5</accession>
<comment type="cofactor">
    <cofactor evidence="1 6">
        <name>heme</name>
        <dbReference type="ChEBI" id="CHEBI:30413"/>
    </cofactor>
</comment>